<dbReference type="GeneTree" id="ENSGT00390000013297"/>
<organism evidence="5 6">
    <name type="scientific">Oncorhynchus mykiss</name>
    <name type="common">Rainbow trout</name>
    <name type="synonym">Salmo gairdneri</name>
    <dbReference type="NCBI Taxonomy" id="8022"/>
    <lineage>
        <taxon>Eukaryota</taxon>
        <taxon>Metazoa</taxon>
        <taxon>Chordata</taxon>
        <taxon>Craniata</taxon>
        <taxon>Vertebrata</taxon>
        <taxon>Euteleostomi</taxon>
        <taxon>Actinopterygii</taxon>
        <taxon>Neopterygii</taxon>
        <taxon>Teleostei</taxon>
        <taxon>Protacanthopterygii</taxon>
        <taxon>Salmoniformes</taxon>
        <taxon>Salmonidae</taxon>
        <taxon>Salmoninae</taxon>
        <taxon>Oncorhynchus</taxon>
    </lineage>
</organism>
<feature type="domain" description="EVE" evidence="4">
    <location>
        <begin position="67"/>
        <end position="169"/>
    </location>
</feature>
<sequence>MPHTMRTRGTTRKLQSSNDEETKNCARSEDSLLEIGQALPNDIQKQEIGSCPMGCYGLFKAYLLCHFGIKDLKTLPNQTGCWDVWNYRACNFMRDMKAGQYGASHLLSLFQIVKESYVDHSQFDKTGVHYDTSSQVGVQFERMLKYFIPLSELKKTHLQHKALSVQPLTIKSYIKMSLEDKDPL</sequence>
<feature type="compositionally biased region" description="Basic residues" evidence="3">
    <location>
        <begin position="1"/>
        <end position="11"/>
    </location>
</feature>
<reference evidence="5" key="2">
    <citation type="submission" date="2025-08" db="UniProtKB">
        <authorList>
            <consortium name="Ensembl"/>
        </authorList>
    </citation>
    <scope>IDENTIFICATION</scope>
</reference>
<dbReference type="PANTHER" id="PTHR14087:SF7">
    <property type="entry name" value="THYMOCYTE NUCLEAR PROTEIN 1"/>
    <property type="match status" value="1"/>
</dbReference>
<evidence type="ECO:0000313" key="6">
    <source>
        <dbReference type="Proteomes" id="UP000694395"/>
    </source>
</evidence>
<keyword evidence="6" id="KW-1185">Reference proteome</keyword>
<reference evidence="5" key="3">
    <citation type="submission" date="2025-09" db="UniProtKB">
        <authorList>
            <consortium name="Ensembl"/>
        </authorList>
    </citation>
    <scope>IDENTIFICATION</scope>
</reference>
<dbReference type="InterPro" id="IPR052181">
    <property type="entry name" value="5hmC_binding"/>
</dbReference>
<dbReference type="Gene3D" id="3.10.590.10">
    <property type="entry name" value="ph1033 like domains"/>
    <property type="match status" value="1"/>
</dbReference>
<feature type="region of interest" description="Disordered" evidence="3">
    <location>
        <begin position="1"/>
        <end position="24"/>
    </location>
</feature>
<dbReference type="InterPro" id="IPR002740">
    <property type="entry name" value="EVE_domain"/>
</dbReference>
<dbReference type="SUPFAM" id="SSF88697">
    <property type="entry name" value="PUA domain-like"/>
    <property type="match status" value="1"/>
</dbReference>
<dbReference type="Proteomes" id="UP000694395">
    <property type="component" value="Chromosome 24"/>
</dbReference>
<evidence type="ECO:0000256" key="3">
    <source>
        <dbReference type="SAM" id="MobiDB-lite"/>
    </source>
</evidence>
<proteinExistence type="predicted"/>
<reference evidence="5" key="1">
    <citation type="submission" date="2020-07" db="EMBL/GenBank/DDBJ databases">
        <title>A long reads based de novo assembly of the rainbow trout Arlee double haploid line genome.</title>
        <authorList>
            <person name="Gao G."/>
            <person name="Palti Y."/>
        </authorList>
    </citation>
    <scope>NUCLEOTIDE SEQUENCE [LARGE SCALE GENOMIC DNA]</scope>
</reference>
<dbReference type="Ensembl" id="ENSOMYT00000064029.2">
    <property type="protein sequence ID" value="ENSOMYP00000058833.2"/>
    <property type="gene ID" value="ENSOMYG00000027162.2"/>
</dbReference>
<evidence type="ECO:0000313" key="5">
    <source>
        <dbReference type="Ensembl" id="ENSOMYP00000058833.2"/>
    </source>
</evidence>
<dbReference type="PANTHER" id="PTHR14087">
    <property type="entry name" value="THYMOCYTE NUCLEAR PROTEIN 1"/>
    <property type="match status" value="1"/>
</dbReference>
<accession>A0A8C7RV23</accession>
<evidence type="ECO:0000256" key="1">
    <source>
        <dbReference type="ARBA" id="ARBA00002530"/>
    </source>
</evidence>
<name>A0A8C7RV23_ONCMY</name>
<dbReference type="Pfam" id="PF01878">
    <property type="entry name" value="EVE"/>
    <property type="match status" value="1"/>
</dbReference>
<dbReference type="AlphaFoldDB" id="A0A8C7RV23"/>
<dbReference type="GO" id="GO:0005634">
    <property type="term" value="C:nucleus"/>
    <property type="evidence" value="ECO:0007669"/>
    <property type="project" value="TreeGrafter"/>
</dbReference>
<comment type="function">
    <text evidence="1">Specifically binds 5-hydroxymethylcytosine (5hmC), suggesting that it acts as a specific reader of 5hmC.</text>
</comment>
<dbReference type="InterPro" id="IPR015947">
    <property type="entry name" value="PUA-like_sf"/>
</dbReference>
<protein>
    <recommendedName>
        <fullName evidence="2">Thymocyte nuclear protein 1</fullName>
    </recommendedName>
</protein>
<evidence type="ECO:0000256" key="2">
    <source>
        <dbReference type="ARBA" id="ARBA00014654"/>
    </source>
</evidence>
<evidence type="ECO:0000259" key="4">
    <source>
        <dbReference type="Pfam" id="PF01878"/>
    </source>
</evidence>